<gene>
    <name evidence="7" type="ORF">HKW67_01460</name>
</gene>
<organism evidence="7 8">
    <name type="scientific">Gemmatimonas groenlandica</name>
    <dbReference type="NCBI Taxonomy" id="2732249"/>
    <lineage>
        <taxon>Bacteria</taxon>
        <taxon>Pseudomonadati</taxon>
        <taxon>Gemmatimonadota</taxon>
        <taxon>Gemmatimonadia</taxon>
        <taxon>Gemmatimonadales</taxon>
        <taxon>Gemmatimonadaceae</taxon>
        <taxon>Gemmatimonas</taxon>
    </lineage>
</organism>
<dbReference type="Pfam" id="PF03739">
    <property type="entry name" value="LptF_LptG"/>
    <property type="match status" value="1"/>
</dbReference>
<feature type="transmembrane region" description="Helical" evidence="6">
    <location>
        <begin position="260"/>
        <end position="276"/>
    </location>
</feature>
<evidence type="ECO:0000256" key="3">
    <source>
        <dbReference type="ARBA" id="ARBA00022692"/>
    </source>
</evidence>
<dbReference type="KEGG" id="ggr:HKW67_01460"/>
<evidence type="ECO:0000256" key="2">
    <source>
        <dbReference type="ARBA" id="ARBA00022475"/>
    </source>
</evidence>
<feature type="transmembrane region" description="Helical" evidence="6">
    <location>
        <begin position="176"/>
        <end position="194"/>
    </location>
</feature>
<feature type="transmembrane region" description="Helical" evidence="6">
    <location>
        <begin position="135"/>
        <end position="156"/>
    </location>
</feature>
<sequence>MSGHHTSDSTHRGWRRVYGALSVLMPSAMRDKHGAAMSELFVRELERSAGSGRAAVIWTAAVGLGDLVQRGLYERVVEERTAMTAPNRQLLRQLSKGYVVAFVALTSVLLATYAWRQVERWSAHAISPTTLIELLVFAIPFTAALTLPMAMFIAVLSTASRSAATSDGAAARLRRAPLIGLASALALFAFAWNAEVVPRANARLAALQSNQPVAAPSDRTMTLGELRTAARRAAQRPVTAAGTTRLAEVASYGIEIHKKPAIAAACVVLALLALAISQRAPRAGVIVQLLASGVVFTVYYAIIMAGEALAERLVLSPMLAMWSANGVLLGIALLAMRRRRDSTDWRGVVSERI</sequence>
<dbReference type="PANTHER" id="PTHR33529:SF6">
    <property type="entry name" value="YJGP_YJGQ FAMILY PERMEASE"/>
    <property type="match status" value="1"/>
</dbReference>
<evidence type="ECO:0000256" key="4">
    <source>
        <dbReference type="ARBA" id="ARBA00022989"/>
    </source>
</evidence>
<feature type="transmembrane region" description="Helical" evidence="6">
    <location>
        <begin position="314"/>
        <end position="336"/>
    </location>
</feature>
<keyword evidence="3 6" id="KW-0812">Transmembrane</keyword>
<keyword evidence="2" id="KW-1003">Cell membrane</keyword>
<dbReference type="PANTHER" id="PTHR33529">
    <property type="entry name" value="SLR0882 PROTEIN-RELATED"/>
    <property type="match status" value="1"/>
</dbReference>
<dbReference type="Proteomes" id="UP000500938">
    <property type="component" value="Chromosome"/>
</dbReference>
<dbReference type="InterPro" id="IPR005495">
    <property type="entry name" value="LptG/LptF_permease"/>
</dbReference>
<dbReference type="GO" id="GO:0043190">
    <property type="term" value="C:ATP-binding cassette (ABC) transporter complex"/>
    <property type="evidence" value="ECO:0007669"/>
    <property type="project" value="TreeGrafter"/>
</dbReference>
<evidence type="ECO:0000256" key="6">
    <source>
        <dbReference type="SAM" id="Phobius"/>
    </source>
</evidence>
<name>A0A6M4IK89_9BACT</name>
<evidence type="ECO:0000256" key="1">
    <source>
        <dbReference type="ARBA" id="ARBA00004651"/>
    </source>
</evidence>
<evidence type="ECO:0000313" key="8">
    <source>
        <dbReference type="Proteomes" id="UP000500938"/>
    </source>
</evidence>
<keyword evidence="4 6" id="KW-1133">Transmembrane helix</keyword>
<feature type="transmembrane region" description="Helical" evidence="6">
    <location>
        <begin position="97"/>
        <end position="115"/>
    </location>
</feature>
<dbReference type="EMBL" id="CP053085">
    <property type="protein sequence ID" value="QJR34278.1"/>
    <property type="molecule type" value="Genomic_DNA"/>
</dbReference>
<dbReference type="RefSeq" id="WP_171223704.1">
    <property type="nucleotide sequence ID" value="NZ_CP053085.1"/>
</dbReference>
<evidence type="ECO:0000256" key="5">
    <source>
        <dbReference type="ARBA" id="ARBA00023136"/>
    </source>
</evidence>
<dbReference type="AlphaFoldDB" id="A0A6M4IK89"/>
<reference evidence="7 8" key="1">
    <citation type="submission" date="2020-05" db="EMBL/GenBank/DDBJ databases">
        <title>Complete genome sequence of Gemmatimonas greenlandica TET16.</title>
        <authorList>
            <person name="Zeng Y."/>
        </authorList>
    </citation>
    <scope>NUCLEOTIDE SEQUENCE [LARGE SCALE GENOMIC DNA]</scope>
    <source>
        <strain evidence="7 8">TET16</strain>
    </source>
</reference>
<protein>
    <submittedName>
        <fullName evidence="7">LptF/LptG family permease</fullName>
    </submittedName>
</protein>
<accession>A0A6M4IK89</accession>
<comment type="subcellular location">
    <subcellularLocation>
        <location evidence="1">Cell membrane</location>
        <topology evidence="1">Multi-pass membrane protein</topology>
    </subcellularLocation>
</comment>
<dbReference type="GO" id="GO:0015920">
    <property type="term" value="P:lipopolysaccharide transport"/>
    <property type="evidence" value="ECO:0007669"/>
    <property type="project" value="TreeGrafter"/>
</dbReference>
<feature type="transmembrane region" description="Helical" evidence="6">
    <location>
        <begin position="283"/>
        <end position="302"/>
    </location>
</feature>
<proteinExistence type="predicted"/>
<keyword evidence="5 6" id="KW-0472">Membrane</keyword>
<evidence type="ECO:0000313" key="7">
    <source>
        <dbReference type="EMBL" id="QJR34278.1"/>
    </source>
</evidence>
<keyword evidence="8" id="KW-1185">Reference proteome</keyword>